<feature type="region of interest" description="Disordered" evidence="1">
    <location>
        <begin position="1"/>
        <end position="26"/>
    </location>
</feature>
<dbReference type="AlphaFoldDB" id="A0A8X6UHM8"/>
<protein>
    <submittedName>
        <fullName evidence="2">Uncharacterized protein</fullName>
    </submittedName>
</protein>
<comment type="caution">
    <text evidence="2">The sequence shown here is derived from an EMBL/GenBank/DDBJ whole genome shotgun (WGS) entry which is preliminary data.</text>
</comment>
<name>A0A8X6UHM8_NEPPI</name>
<feature type="compositionally biased region" description="Basic and acidic residues" evidence="1">
    <location>
        <begin position="7"/>
        <end position="16"/>
    </location>
</feature>
<dbReference type="Proteomes" id="UP000887013">
    <property type="component" value="Unassembled WGS sequence"/>
</dbReference>
<gene>
    <name evidence="2" type="ORF">NPIL_411831</name>
</gene>
<accession>A0A8X6UHM8</accession>
<evidence type="ECO:0000313" key="2">
    <source>
        <dbReference type="EMBL" id="GFU11064.1"/>
    </source>
</evidence>
<proteinExistence type="predicted"/>
<sequence length="144" mass="15894">MHGIRRRATEQKERKSWGGGGSRLPRTKKLIAHRQQMLFSTEATALSPSGVRAGWRSSKAPVEQAGGKETFLRGSRHTRKQTVCHDRTGSSGTETSPCFSLEIKFKKKSQQRAVVPGGPPLCNALMIITSVIGPRTVFSTWYGR</sequence>
<feature type="region of interest" description="Disordered" evidence="1">
    <location>
        <begin position="50"/>
        <end position="95"/>
    </location>
</feature>
<keyword evidence="3" id="KW-1185">Reference proteome</keyword>
<reference evidence="2" key="1">
    <citation type="submission" date="2020-08" db="EMBL/GenBank/DDBJ databases">
        <title>Multicomponent nature underlies the extraordinary mechanical properties of spider dragline silk.</title>
        <authorList>
            <person name="Kono N."/>
            <person name="Nakamura H."/>
            <person name="Mori M."/>
            <person name="Yoshida Y."/>
            <person name="Ohtoshi R."/>
            <person name="Malay A.D."/>
            <person name="Moran D.A.P."/>
            <person name="Tomita M."/>
            <person name="Numata K."/>
            <person name="Arakawa K."/>
        </authorList>
    </citation>
    <scope>NUCLEOTIDE SEQUENCE</scope>
</reference>
<dbReference type="EMBL" id="BMAW01125149">
    <property type="protein sequence ID" value="GFU11064.1"/>
    <property type="molecule type" value="Genomic_DNA"/>
</dbReference>
<evidence type="ECO:0000313" key="3">
    <source>
        <dbReference type="Proteomes" id="UP000887013"/>
    </source>
</evidence>
<organism evidence="2 3">
    <name type="scientific">Nephila pilipes</name>
    <name type="common">Giant wood spider</name>
    <name type="synonym">Nephila maculata</name>
    <dbReference type="NCBI Taxonomy" id="299642"/>
    <lineage>
        <taxon>Eukaryota</taxon>
        <taxon>Metazoa</taxon>
        <taxon>Ecdysozoa</taxon>
        <taxon>Arthropoda</taxon>
        <taxon>Chelicerata</taxon>
        <taxon>Arachnida</taxon>
        <taxon>Araneae</taxon>
        <taxon>Araneomorphae</taxon>
        <taxon>Entelegynae</taxon>
        <taxon>Araneoidea</taxon>
        <taxon>Nephilidae</taxon>
        <taxon>Nephila</taxon>
    </lineage>
</organism>
<evidence type="ECO:0000256" key="1">
    <source>
        <dbReference type="SAM" id="MobiDB-lite"/>
    </source>
</evidence>